<dbReference type="GO" id="GO:0097367">
    <property type="term" value="F:carbohydrate derivative binding"/>
    <property type="evidence" value="ECO:0007669"/>
    <property type="project" value="InterPro"/>
</dbReference>
<dbReference type="GO" id="GO:1901135">
    <property type="term" value="P:carbohydrate derivative metabolic process"/>
    <property type="evidence" value="ECO:0007669"/>
    <property type="project" value="InterPro"/>
</dbReference>
<organism evidence="7 8">
    <name type="scientific">Mucisphaera calidilacus</name>
    <dbReference type="NCBI Taxonomy" id="2527982"/>
    <lineage>
        <taxon>Bacteria</taxon>
        <taxon>Pseudomonadati</taxon>
        <taxon>Planctomycetota</taxon>
        <taxon>Phycisphaerae</taxon>
        <taxon>Phycisphaerales</taxon>
        <taxon>Phycisphaeraceae</taxon>
        <taxon>Mucisphaera</taxon>
    </lineage>
</organism>
<evidence type="ECO:0000256" key="2">
    <source>
        <dbReference type="ARBA" id="ARBA00022737"/>
    </source>
</evidence>
<dbReference type="SMART" id="SM00116">
    <property type="entry name" value="CBS"/>
    <property type="match status" value="2"/>
</dbReference>
<accession>A0A518BZD7</accession>
<comment type="similarity">
    <text evidence="1">Belongs to the SIS family. GutQ/KpsF subfamily.</text>
</comment>
<protein>
    <submittedName>
        <fullName evidence="7">Arabinose 5-phosphate isomerase KpsF</fullName>
        <ecNumber evidence="7">5.3.1.13</ecNumber>
    </submittedName>
</protein>
<dbReference type="GO" id="GO:0019146">
    <property type="term" value="F:arabinose-5-phosphate isomerase activity"/>
    <property type="evidence" value="ECO:0007669"/>
    <property type="project" value="UniProtKB-EC"/>
</dbReference>
<dbReference type="InterPro" id="IPR050986">
    <property type="entry name" value="GutQ/KpsF_isomerases"/>
</dbReference>
<evidence type="ECO:0000313" key="8">
    <source>
        <dbReference type="Proteomes" id="UP000320386"/>
    </source>
</evidence>
<dbReference type="InterPro" id="IPR001347">
    <property type="entry name" value="SIS_dom"/>
</dbReference>
<sequence length="355" mass="37330">MRSDTIAGMPNTPAPDPATLARQILDAEAAAIAAIPLDDAVFARAVELIAGRCHTGTSSPGGSLVVSGLGKSGLIGQKLSATFASTGTPSHFLHPAEAMHGDLGRVRASDVVLLLSYSGNTDEVVALAAILKQDRVPTIALVGPSGSDLQRLCDLTLRVGDVEEACPNRLAPTASTTATLALGDALALAVSERRAFSPEDFHRVHPGGGLGRQLMPITEALRFTCGAEGNLPAFHQTTTLGEAFRVAAETATRAGVRRAGALIAVDDEGRLSGIFTDGDLRRLLSEKPGSDLLAIPLHEVMTRAPSTLNQQNNVRDAVRIMREKRIDEIPVIDEARKPLGMIDVQDLVALKVIEN</sequence>
<feature type="domain" description="SIS" evidence="6">
    <location>
        <begin position="45"/>
        <end position="196"/>
    </location>
</feature>
<reference evidence="7 8" key="1">
    <citation type="submission" date="2019-02" db="EMBL/GenBank/DDBJ databases">
        <title>Deep-cultivation of Planctomycetes and their phenomic and genomic characterization uncovers novel biology.</title>
        <authorList>
            <person name="Wiegand S."/>
            <person name="Jogler M."/>
            <person name="Boedeker C."/>
            <person name="Pinto D."/>
            <person name="Vollmers J."/>
            <person name="Rivas-Marin E."/>
            <person name="Kohn T."/>
            <person name="Peeters S.H."/>
            <person name="Heuer A."/>
            <person name="Rast P."/>
            <person name="Oberbeckmann S."/>
            <person name="Bunk B."/>
            <person name="Jeske O."/>
            <person name="Meyerdierks A."/>
            <person name="Storesund J.E."/>
            <person name="Kallscheuer N."/>
            <person name="Luecker S."/>
            <person name="Lage O.M."/>
            <person name="Pohl T."/>
            <person name="Merkel B.J."/>
            <person name="Hornburger P."/>
            <person name="Mueller R.-W."/>
            <person name="Bruemmer F."/>
            <person name="Labrenz M."/>
            <person name="Spormann A.M."/>
            <person name="Op den Camp H."/>
            <person name="Overmann J."/>
            <person name="Amann R."/>
            <person name="Jetten M.S.M."/>
            <person name="Mascher T."/>
            <person name="Medema M.H."/>
            <person name="Devos D.P."/>
            <person name="Kaster A.-K."/>
            <person name="Ovreas L."/>
            <person name="Rohde M."/>
            <person name="Galperin M.Y."/>
            <person name="Jogler C."/>
        </authorList>
    </citation>
    <scope>NUCLEOTIDE SEQUENCE [LARGE SCALE GENOMIC DNA]</scope>
    <source>
        <strain evidence="7 8">Pan265</strain>
    </source>
</reference>
<keyword evidence="7" id="KW-0413">Isomerase</keyword>
<keyword evidence="8" id="KW-1185">Reference proteome</keyword>
<dbReference type="InterPro" id="IPR046342">
    <property type="entry name" value="CBS_dom_sf"/>
</dbReference>
<feature type="domain" description="CBS" evidence="5">
    <location>
        <begin position="301"/>
        <end position="355"/>
    </location>
</feature>
<evidence type="ECO:0000256" key="3">
    <source>
        <dbReference type="ARBA" id="ARBA00023122"/>
    </source>
</evidence>
<proteinExistence type="inferred from homology"/>
<evidence type="ECO:0000256" key="1">
    <source>
        <dbReference type="ARBA" id="ARBA00008165"/>
    </source>
</evidence>
<dbReference type="InterPro" id="IPR046348">
    <property type="entry name" value="SIS_dom_sf"/>
</dbReference>
<dbReference type="Gene3D" id="3.10.580.10">
    <property type="entry name" value="CBS-domain"/>
    <property type="match status" value="1"/>
</dbReference>
<dbReference type="Gene3D" id="3.40.50.10490">
    <property type="entry name" value="Glucose-6-phosphate isomerase like protein, domain 1"/>
    <property type="match status" value="1"/>
</dbReference>
<evidence type="ECO:0000259" key="6">
    <source>
        <dbReference type="PROSITE" id="PS51464"/>
    </source>
</evidence>
<evidence type="ECO:0000313" key="7">
    <source>
        <dbReference type="EMBL" id="QDU72334.1"/>
    </source>
</evidence>
<dbReference type="PROSITE" id="PS51464">
    <property type="entry name" value="SIS"/>
    <property type="match status" value="1"/>
</dbReference>
<dbReference type="Pfam" id="PF01380">
    <property type="entry name" value="SIS"/>
    <property type="match status" value="1"/>
</dbReference>
<dbReference type="EMBL" id="CP036280">
    <property type="protein sequence ID" value="QDU72334.1"/>
    <property type="molecule type" value="Genomic_DNA"/>
</dbReference>
<evidence type="ECO:0000256" key="4">
    <source>
        <dbReference type="PROSITE-ProRule" id="PRU00703"/>
    </source>
</evidence>
<dbReference type="PANTHER" id="PTHR42745:SF1">
    <property type="entry name" value="ARABINOSE 5-PHOSPHATE ISOMERASE KDSD"/>
    <property type="match status" value="1"/>
</dbReference>
<dbReference type="PANTHER" id="PTHR42745">
    <property type="match status" value="1"/>
</dbReference>
<dbReference type="GO" id="GO:0005975">
    <property type="term" value="P:carbohydrate metabolic process"/>
    <property type="evidence" value="ECO:0007669"/>
    <property type="project" value="InterPro"/>
</dbReference>
<keyword evidence="2" id="KW-0677">Repeat</keyword>
<dbReference type="PROSITE" id="PS51371">
    <property type="entry name" value="CBS"/>
    <property type="match status" value="2"/>
</dbReference>
<feature type="domain" description="CBS" evidence="5">
    <location>
        <begin position="227"/>
        <end position="292"/>
    </location>
</feature>
<gene>
    <name evidence="7" type="primary">kpsF</name>
    <name evidence="7" type="ORF">Pan265_21990</name>
</gene>
<dbReference type="InterPro" id="IPR004800">
    <property type="entry name" value="KdsD/KpsF-type"/>
</dbReference>
<dbReference type="InterPro" id="IPR000644">
    <property type="entry name" value="CBS_dom"/>
</dbReference>
<dbReference type="InterPro" id="IPR035474">
    <property type="entry name" value="SIS_Kpsf"/>
</dbReference>
<dbReference type="SUPFAM" id="SSF53697">
    <property type="entry name" value="SIS domain"/>
    <property type="match status" value="1"/>
</dbReference>
<keyword evidence="3 4" id="KW-0129">CBS domain</keyword>
<dbReference type="AlphaFoldDB" id="A0A518BZD7"/>
<evidence type="ECO:0000259" key="5">
    <source>
        <dbReference type="PROSITE" id="PS51371"/>
    </source>
</evidence>
<dbReference type="CDD" id="cd05014">
    <property type="entry name" value="SIS_Kpsf"/>
    <property type="match status" value="1"/>
</dbReference>
<dbReference type="KEGG" id="mcad:Pan265_21990"/>
<dbReference type="EC" id="5.3.1.13" evidence="7"/>
<dbReference type="Proteomes" id="UP000320386">
    <property type="component" value="Chromosome"/>
</dbReference>
<dbReference type="Pfam" id="PF00571">
    <property type="entry name" value="CBS"/>
    <property type="match status" value="2"/>
</dbReference>
<dbReference type="NCBIfam" id="TIGR00393">
    <property type="entry name" value="kpsF"/>
    <property type="match status" value="1"/>
</dbReference>
<name>A0A518BZD7_9BACT</name>